<organism evidence="1 2">
    <name type="scientific">Streptomyces polygonati</name>
    <dbReference type="NCBI Taxonomy" id="1617087"/>
    <lineage>
        <taxon>Bacteria</taxon>
        <taxon>Bacillati</taxon>
        <taxon>Actinomycetota</taxon>
        <taxon>Actinomycetes</taxon>
        <taxon>Kitasatosporales</taxon>
        <taxon>Streptomycetaceae</taxon>
        <taxon>Streptomyces</taxon>
    </lineage>
</organism>
<accession>A0ABV8HIR6</accession>
<reference evidence="2" key="1">
    <citation type="journal article" date="2019" name="Int. J. Syst. Evol. Microbiol.">
        <title>The Global Catalogue of Microorganisms (GCM) 10K type strain sequencing project: providing services to taxonomists for standard genome sequencing and annotation.</title>
        <authorList>
            <consortium name="The Broad Institute Genomics Platform"/>
            <consortium name="The Broad Institute Genome Sequencing Center for Infectious Disease"/>
            <person name="Wu L."/>
            <person name="Ma J."/>
        </authorList>
    </citation>
    <scope>NUCLEOTIDE SEQUENCE [LARGE SCALE GENOMIC DNA]</scope>
    <source>
        <strain evidence="2">CGMCC 4.7237</strain>
    </source>
</reference>
<dbReference type="SUPFAM" id="SSF109854">
    <property type="entry name" value="DinB/YfiT-like putative metalloenzymes"/>
    <property type="match status" value="1"/>
</dbReference>
<comment type="caution">
    <text evidence="1">The sequence shown here is derived from an EMBL/GenBank/DDBJ whole genome shotgun (WGS) entry which is preliminary data.</text>
</comment>
<evidence type="ECO:0000313" key="2">
    <source>
        <dbReference type="Proteomes" id="UP001595765"/>
    </source>
</evidence>
<dbReference type="InterPro" id="IPR007061">
    <property type="entry name" value="MST-like"/>
</dbReference>
<dbReference type="RefSeq" id="WP_386428466.1">
    <property type="nucleotide sequence ID" value="NZ_JBHSBB010000009.1"/>
</dbReference>
<keyword evidence="2" id="KW-1185">Reference proteome</keyword>
<sequence>MNSAELLADAFGRIKEEVHGAVEGLTSDELAERPGPDANSIAWLVWHLTRIQDDHVADVAGQEQVWTSQGWEERFALPFQAGATGYGHDPSEVAAVTVQDPALLTGYYDAVHERTLAYLTDLTADDLDRVVDKRWNPPVTLGVRLVSVICDDLQHVGQAAFLRGLLARR</sequence>
<proteinExistence type="predicted"/>
<dbReference type="InterPro" id="IPR034660">
    <property type="entry name" value="DinB/YfiT-like"/>
</dbReference>
<dbReference type="Proteomes" id="UP001595765">
    <property type="component" value="Unassembled WGS sequence"/>
</dbReference>
<dbReference type="EMBL" id="JBHSBB010000009">
    <property type="protein sequence ID" value="MFC4031938.1"/>
    <property type="molecule type" value="Genomic_DNA"/>
</dbReference>
<protein>
    <submittedName>
        <fullName evidence="1">DUF664 domain-containing protein</fullName>
    </submittedName>
</protein>
<name>A0ABV8HIR6_9ACTN</name>
<gene>
    <name evidence="1" type="ORF">ACFO3J_10640</name>
</gene>
<dbReference type="Pfam" id="PF04978">
    <property type="entry name" value="MST"/>
    <property type="match status" value="1"/>
</dbReference>
<dbReference type="NCBIfam" id="NF047843">
    <property type="entry name" value="MST_Rv0443"/>
    <property type="match status" value="1"/>
</dbReference>
<evidence type="ECO:0000313" key="1">
    <source>
        <dbReference type="EMBL" id="MFC4031938.1"/>
    </source>
</evidence>
<dbReference type="Gene3D" id="1.20.120.450">
    <property type="entry name" value="dinb family like domain"/>
    <property type="match status" value="1"/>
</dbReference>